<evidence type="ECO:0000313" key="2">
    <source>
        <dbReference type="EMBL" id="MEJ8823666.1"/>
    </source>
</evidence>
<comment type="caution">
    <text evidence="2">The sequence shown here is derived from an EMBL/GenBank/DDBJ whole genome shotgun (WGS) entry which is preliminary data.</text>
</comment>
<organism evidence="2 3">
    <name type="scientific">Variovorax humicola</name>
    <dbReference type="NCBI Taxonomy" id="1769758"/>
    <lineage>
        <taxon>Bacteria</taxon>
        <taxon>Pseudomonadati</taxon>
        <taxon>Pseudomonadota</taxon>
        <taxon>Betaproteobacteria</taxon>
        <taxon>Burkholderiales</taxon>
        <taxon>Comamonadaceae</taxon>
        <taxon>Variovorax</taxon>
    </lineage>
</organism>
<gene>
    <name evidence="2" type="ORF">WKW80_16760</name>
</gene>
<proteinExistence type="predicted"/>
<evidence type="ECO:0000313" key="3">
    <source>
        <dbReference type="Proteomes" id="UP001363010"/>
    </source>
</evidence>
<dbReference type="RefSeq" id="WP_340364696.1">
    <property type="nucleotide sequence ID" value="NZ_JBBKZV010000009.1"/>
</dbReference>
<sequence>MAESLLQRDSGMVQIVAGRTRSGECTFSVLVKRSYRIVHGRAAVRSERDAPLRLIDQYYDGGDPEWSVVEHEYDMAPAKAATDVVVIGKAHAPEGQPVQAMSVGVRVGTQQKVLRVTGDRRCIWRADEVPLFSEPEPFVEMEIRYDRAYGGRDTVSDPNLPFYYPRNDMGRGVALRNLREVIDGLALPNIEGPDDLLTPERVVIDDPLRWPEQPLPQGFGWRQRTWYPRSALLGSLPAFLQPGTVTAEERMKVLPANHVALARRMRLPPFEAQFLNGASLGLVIPTLKADETICLRGLAQAGALDFQLPGETPRIGLDTGAGGQPLQTRLHTVSIRPDDLALDMVWAGVMTFGPASRLAAIRTLEAHVQ</sequence>
<feature type="domain" description="DUF2169" evidence="1">
    <location>
        <begin position="25"/>
        <end position="346"/>
    </location>
</feature>
<protein>
    <submittedName>
        <fullName evidence="2">DUF2169 domain-containing protein</fullName>
    </submittedName>
</protein>
<dbReference type="Pfam" id="PF09937">
    <property type="entry name" value="DUF2169"/>
    <property type="match status" value="1"/>
</dbReference>
<dbReference type="EMBL" id="JBBKZV010000009">
    <property type="protein sequence ID" value="MEJ8823666.1"/>
    <property type="molecule type" value="Genomic_DNA"/>
</dbReference>
<accession>A0ABU8W0T6</accession>
<keyword evidence="3" id="KW-1185">Reference proteome</keyword>
<name>A0ABU8W0T6_9BURK</name>
<evidence type="ECO:0000259" key="1">
    <source>
        <dbReference type="Pfam" id="PF09937"/>
    </source>
</evidence>
<reference evidence="2 3" key="1">
    <citation type="submission" date="2024-03" db="EMBL/GenBank/DDBJ databases">
        <title>Novel species of the genus Variovorax.</title>
        <authorList>
            <person name="Liu Q."/>
            <person name="Xin Y.-H."/>
        </authorList>
    </citation>
    <scope>NUCLEOTIDE SEQUENCE [LARGE SCALE GENOMIC DNA]</scope>
    <source>
        <strain evidence="2 3">KACC 18501</strain>
    </source>
</reference>
<dbReference type="InterPro" id="IPR018683">
    <property type="entry name" value="DUF2169"/>
</dbReference>
<dbReference type="Proteomes" id="UP001363010">
    <property type="component" value="Unassembled WGS sequence"/>
</dbReference>